<evidence type="ECO:0000313" key="2">
    <source>
        <dbReference type="Proteomes" id="UP000050996"/>
    </source>
</evidence>
<organism evidence="1 2">
    <name type="scientific">Cytobacillus solani</name>
    <dbReference type="NCBI Taxonomy" id="1637975"/>
    <lineage>
        <taxon>Bacteria</taxon>
        <taxon>Bacillati</taxon>
        <taxon>Bacillota</taxon>
        <taxon>Bacilli</taxon>
        <taxon>Bacillales</taxon>
        <taxon>Bacillaceae</taxon>
        <taxon>Cytobacillus</taxon>
    </lineage>
</organism>
<accession>A0A0Q3SEJ2</accession>
<sequence>MTTQLRVKIKDSVFPIRIKGARYHNGDELIVDKKDFSDKMMEIVEEVKQDPEFEALKEKAKELKIKSYTKMKKEELQAAVEEKLAEESE</sequence>
<dbReference type="RefSeq" id="WP_056682160.1">
    <property type="nucleotide sequence ID" value="NZ_LJIX01000006.1"/>
</dbReference>
<name>A0A0Q3SEJ2_9BACI</name>
<dbReference type="Proteomes" id="UP000050996">
    <property type="component" value="Unassembled WGS sequence"/>
</dbReference>
<dbReference type="EMBL" id="LJIX01000006">
    <property type="protein sequence ID" value="KQL17676.1"/>
    <property type="molecule type" value="Genomic_DNA"/>
</dbReference>
<reference evidence="1 2" key="1">
    <citation type="submission" date="2015-09" db="EMBL/GenBank/DDBJ databases">
        <title>Genome sequencing project for genomic taxonomy and phylogenomics of Bacillus-like bacteria.</title>
        <authorList>
            <person name="Liu B."/>
            <person name="Wang J."/>
            <person name="Zhu Y."/>
            <person name="Liu G."/>
            <person name="Chen Q."/>
            <person name="Chen Z."/>
            <person name="Lan J."/>
            <person name="Che J."/>
            <person name="Ge C."/>
            <person name="Shi H."/>
            <person name="Pan Z."/>
            <person name="Liu X."/>
        </authorList>
    </citation>
    <scope>NUCLEOTIDE SEQUENCE [LARGE SCALE GENOMIC DNA]</scope>
    <source>
        <strain evidence="1 2">FJAT-18043</strain>
    </source>
</reference>
<dbReference type="PATRIC" id="fig|1637975.4.peg.259"/>
<dbReference type="STRING" id="1637975.AN957_02985"/>
<protein>
    <submittedName>
        <fullName evidence="1">Uncharacterized protein</fullName>
    </submittedName>
</protein>
<comment type="caution">
    <text evidence="1">The sequence shown here is derived from an EMBL/GenBank/DDBJ whole genome shotgun (WGS) entry which is preliminary data.</text>
</comment>
<evidence type="ECO:0000313" key="1">
    <source>
        <dbReference type="EMBL" id="KQL17676.1"/>
    </source>
</evidence>
<proteinExistence type="predicted"/>
<gene>
    <name evidence="1" type="ORF">AN957_02985</name>
</gene>
<keyword evidence="2" id="KW-1185">Reference proteome</keyword>
<dbReference type="AlphaFoldDB" id="A0A0Q3SEJ2"/>